<dbReference type="Proteomes" id="UP000245207">
    <property type="component" value="Unassembled WGS sequence"/>
</dbReference>
<feature type="transmembrane region" description="Helical" evidence="1">
    <location>
        <begin position="28"/>
        <end position="57"/>
    </location>
</feature>
<name>A0A2U1NJE1_ARTAN</name>
<dbReference type="GO" id="GO:0005737">
    <property type="term" value="C:cytoplasm"/>
    <property type="evidence" value="ECO:0007669"/>
    <property type="project" value="UniProtKB-ARBA"/>
</dbReference>
<organism evidence="3 4">
    <name type="scientific">Artemisia annua</name>
    <name type="common">Sweet wormwood</name>
    <dbReference type="NCBI Taxonomy" id="35608"/>
    <lineage>
        <taxon>Eukaryota</taxon>
        <taxon>Viridiplantae</taxon>
        <taxon>Streptophyta</taxon>
        <taxon>Embryophyta</taxon>
        <taxon>Tracheophyta</taxon>
        <taxon>Spermatophyta</taxon>
        <taxon>Magnoliopsida</taxon>
        <taxon>eudicotyledons</taxon>
        <taxon>Gunneridae</taxon>
        <taxon>Pentapetalae</taxon>
        <taxon>asterids</taxon>
        <taxon>campanulids</taxon>
        <taxon>Asterales</taxon>
        <taxon>Asteraceae</taxon>
        <taxon>Asteroideae</taxon>
        <taxon>Anthemideae</taxon>
        <taxon>Artemisiinae</taxon>
        <taxon>Artemisia</taxon>
    </lineage>
</organism>
<evidence type="ECO:0000256" key="1">
    <source>
        <dbReference type="SAM" id="Phobius"/>
    </source>
</evidence>
<protein>
    <submittedName>
        <fullName evidence="3">START domain, START-like domain protein</fullName>
    </submittedName>
</protein>
<dbReference type="EMBL" id="PKPP01002720">
    <property type="protein sequence ID" value="PWA73586.1"/>
    <property type="molecule type" value="Genomic_DNA"/>
</dbReference>
<keyword evidence="1" id="KW-1133">Transmembrane helix</keyword>
<accession>A0A2U1NJE1</accession>
<dbReference type="PANTHER" id="PTHR19308:SF46">
    <property type="entry name" value="START DOMAIN, START-LIKE DOMAIN PROTEIN-RELATED"/>
    <property type="match status" value="1"/>
</dbReference>
<dbReference type="PROSITE" id="PS50848">
    <property type="entry name" value="START"/>
    <property type="match status" value="1"/>
</dbReference>
<dbReference type="AlphaFoldDB" id="A0A2U1NJE1"/>
<dbReference type="Gene3D" id="3.30.530.20">
    <property type="match status" value="1"/>
</dbReference>
<dbReference type="PANTHER" id="PTHR19308">
    <property type="entry name" value="PHOSPHATIDYLCHOLINE TRANSFER PROTEIN"/>
    <property type="match status" value="1"/>
</dbReference>
<sequence>MYLVESFSEIFKFSEVLRFLEILRREKGGIVVVVVMLVFVSCVLIALCIGIIIGWVWKPRWVSFGNGTFHGLEDKNETIGSNLRKKSVQVETNLGFPSSSADSNKMVENLVKSTSMDNPSCSSSVVMKDEDHLLKDEDLKHLWQLVEKRDGGPPWKHMMDRSTPQMTFQAWQRDQETGPPQYCSITVYEDATPELLRDFFWDDELRPKWDDMLLHSTTLDEFPAVGASVVHWIRKFPFFCSDREYTIGRRIWKSERSFYCVTKGVSCPSIQRKQKPRRVDIYYSSWFIRSVRSKKGNNQPACEVIFFHHEDMGIPWEIAKLGVRQGMWGTAKKIEQGYRWYQKERACSNKISQHVAMAQMSTKVDQNYLTRLESDENEDWAHTKIVAPQEKQAVLNIHVPKFLVIGGAVILACTLNHGLLTKAVVSGVASRFGNMGRRPFPSTQL</sequence>
<reference evidence="3 4" key="1">
    <citation type="journal article" date="2018" name="Mol. Plant">
        <title>The genome of Artemisia annua provides insight into the evolution of Asteraceae family and artemisinin biosynthesis.</title>
        <authorList>
            <person name="Shen Q."/>
            <person name="Zhang L."/>
            <person name="Liao Z."/>
            <person name="Wang S."/>
            <person name="Yan T."/>
            <person name="Shi P."/>
            <person name="Liu M."/>
            <person name="Fu X."/>
            <person name="Pan Q."/>
            <person name="Wang Y."/>
            <person name="Lv Z."/>
            <person name="Lu X."/>
            <person name="Zhang F."/>
            <person name="Jiang W."/>
            <person name="Ma Y."/>
            <person name="Chen M."/>
            <person name="Hao X."/>
            <person name="Li L."/>
            <person name="Tang Y."/>
            <person name="Lv G."/>
            <person name="Zhou Y."/>
            <person name="Sun X."/>
            <person name="Brodelius P.E."/>
            <person name="Rose J.K.C."/>
            <person name="Tang K."/>
        </authorList>
    </citation>
    <scope>NUCLEOTIDE SEQUENCE [LARGE SCALE GENOMIC DNA]</scope>
    <source>
        <strain evidence="4">cv. Huhao1</strain>
        <tissue evidence="3">Leaf</tissue>
    </source>
</reference>
<comment type="caution">
    <text evidence="3">The sequence shown here is derived from an EMBL/GenBank/DDBJ whole genome shotgun (WGS) entry which is preliminary data.</text>
</comment>
<keyword evidence="1" id="KW-0472">Membrane</keyword>
<dbReference type="SUPFAM" id="SSF55961">
    <property type="entry name" value="Bet v1-like"/>
    <property type="match status" value="1"/>
</dbReference>
<proteinExistence type="predicted"/>
<keyword evidence="4" id="KW-1185">Reference proteome</keyword>
<evidence type="ECO:0000259" key="2">
    <source>
        <dbReference type="PROSITE" id="PS50848"/>
    </source>
</evidence>
<evidence type="ECO:0000313" key="4">
    <source>
        <dbReference type="Proteomes" id="UP000245207"/>
    </source>
</evidence>
<dbReference type="InterPro" id="IPR023393">
    <property type="entry name" value="START-like_dom_sf"/>
</dbReference>
<dbReference type="CDD" id="cd08870">
    <property type="entry name" value="START_STARD2_7-like"/>
    <property type="match status" value="1"/>
</dbReference>
<dbReference type="STRING" id="35608.A0A2U1NJE1"/>
<dbReference type="OrthoDB" id="1295045at2759"/>
<keyword evidence="1" id="KW-0812">Transmembrane</keyword>
<dbReference type="InterPro" id="IPR002913">
    <property type="entry name" value="START_lipid-bd_dom"/>
</dbReference>
<dbReference type="GO" id="GO:0008289">
    <property type="term" value="F:lipid binding"/>
    <property type="evidence" value="ECO:0007669"/>
    <property type="project" value="InterPro"/>
</dbReference>
<evidence type="ECO:0000313" key="3">
    <source>
        <dbReference type="EMBL" id="PWA73586.1"/>
    </source>
</evidence>
<gene>
    <name evidence="3" type="ORF">CTI12_AA146380</name>
</gene>
<dbReference type="InterPro" id="IPR051213">
    <property type="entry name" value="START_lipid_transfer"/>
</dbReference>
<feature type="domain" description="START" evidence="2">
    <location>
        <begin position="143"/>
        <end position="343"/>
    </location>
</feature>